<organism evidence="13 14">
    <name type="scientific">Dolosicoccus paucivorans</name>
    <dbReference type="NCBI Taxonomy" id="84521"/>
    <lineage>
        <taxon>Bacteria</taxon>
        <taxon>Bacillati</taxon>
        <taxon>Bacillota</taxon>
        <taxon>Bacilli</taxon>
        <taxon>Lactobacillales</taxon>
        <taxon>Aerococcaceae</taxon>
        <taxon>Dolosicoccus</taxon>
    </lineage>
</organism>
<evidence type="ECO:0000256" key="6">
    <source>
        <dbReference type="ARBA" id="ARBA00022490"/>
    </source>
</evidence>
<keyword evidence="9 11" id="KW-0665">Pyrimidine biosynthesis</keyword>
<dbReference type="PIRSF" id="PIRSF000164">
    <property type="entry name" value="DHO_oxidase"/>
    <property type="match status" value="1"/>
</dbReference>
<dbReference type="NCBIfam" id="NF005574">
    <property type="entry name" value="PRK07259.1"/>
    <property type="match status" value="1"/>
</dbReference>
<dbReference type="InterPro" id="IPR013785">
    <property type="entry name" value="Aldolase_TIM"/>
</dbReference>
<comment type="function">
    <text evidence="11">Catalyzes the conversion of dihydroorotate to orotate.</text>
</comment>
<accession>A0A2N6SM31</accession>
<sequence>MRLKVNIGDIEFKNPIIGASGTVAYGKELAKHYDLSLLGGISVKGMTIEPRPGNTGTIYYPTPSGLMNSVGLKNPSAGYFVERIYPHLKQYDLNIIANAAGSTIEDYLKVIEQLNRTDLPIIELNISCPNVKEGGMAFGVKCETAREIVQASRSATDKHLMVKLSPNAENIQDMAVTCVEAGADSLSLINTISALAIDVHKKKAVFNNVTAGLSGPAIRPIALRMVRDVAQVVDVPIVGIGGIENYEHVLAFIMAGATAVQVGSANHDNPMVMPEIIKDLESYMQREGLQSLEEIRGII</sequence>
<dbReference type="HAMAP" id="MF_00224">
    <property type="entry name" value="DHO_dh_type1"/>
    <property type="match status" value="1"/>
</dbReference>
<dbReference type="EC" id="1.3.-.-" evidence="11"/>
<dbReference type="InterPro" id="IPR049622">
    <property type="entry name" value="Dihydroorotate_DH_I"/>
</dbReference>
<feature type="binding site" evidence="11">
    <location>
        <position position="125"/>
    </location>
    <ligand>
        <name>substrate</name>
    </ligand>
</feature>
<dbReference type="InterPro" id="IPR012135">
    <property type="entry name" value="Dihydroorotate_DH_1_2"/>
</dbReference>
<evidence type="ECO:0000256" key="11">
    <source>
        <dbReference type="HAMAP-Rule" id="MF_00224"/>
    </source>
</evidence>
<dbReference type="Pfam" id="PF01180">
    <property type="entry name" value="DHO_dh"/>
    <property type="match status" value="1"/>
</dbReference>
<comment type="subcellular location">
    <subcellularLocation>
        <location evidence="2 11">Cytoplasm</location>
    </subcellularLocation>
</comment>
<comment type="subunit">
    <text evidence="5">Homodimer.</text>
</comment>
<feature type="binding site" evidence="11">
    <location>
        <position position="125"/>
    </location>
    <ligand>
        <name>FMN</name>
        <dbReference type="ChEBI" id="CHEBI:58210"/>
    </ligand>
</feature>
<dbReference type="GO" id="GO:1990663">
    <property type="term" value="F:dihydroorotate dehydrogenase (fumarate) activity"/>
    <property type="evidence" value="ECO:0007669"/>
    <property type="project" value="UniProtKB-EC"/>
</dbReference>
<dbReference type="UniPathway" id="UPA00070"/>
<feature type="binding site" evidence="11">
    <location>
        <begin position="68"/>
        <end position="72"/>
    </location>
    <ligand>
        <name>substrate</name>
    </ligand>
</feature>
<feature type="binding site" evidence="11">
    <location>
        <position position="98"/>
    </location>
    <ligand>
        <name>FMN</name>
        <dbReference type="ChEBI" id="CHEBI:58210"/>
    </ligand>
</feature>
<evidence type="ECO:0000313" key="13">
    <source>
        <dbReference type="EMBL" id="PMC58123.1"/>
    </source>
</evidence>
<evidence type="ECO:0000256" key="7">
    <source>
        <dbReference type="ARBA" id="ARBA00022630"/>
    </source>
</evidence>
<feature type="domain" description="Dihydroorotate dehydrogenase catalytic" evidence="12">
    <location>
        <begin position="3"/>
        <end position="284"/>
    </location>
</feature>
<evidence type="ECO:0000256" key="2">
    <source>
        <dbReference type="ARBA" id="ARBA00004496"/>
    </source>
</evidence>
<name>A0A2N6SM31_9LACT</name>
<dbReference type="InterPro" id="IPR005720">
    <property type="entry name" value="Dihydroorotate_DH_cat"/>
</dbReference>
<evidence type="ECO:0000256" key="3">
    <source>
        <dbReference type="ARBA" id="ARBA00004725"/>
    </source>
</evidence>
<comment type="cofactor">
    <cofactor evidence="11">
        <name>FMN</name>
        <dbReference type="ChEBI" id="CHEBI:58210"/>
    </cofactor>
    <text evidence="11">Binds 1 FMN per subunit.</text>
</comment>
<dbReference type="Proteomes" id="UP000235682">
    <property type="component" value="Unassembled WGS sequence"/>
</dbReference>
<dbReference type="InterPro" id="IPR001295">
    <property type="entry name" value="Dihydroorotate_DH_CS"/>
</dbReference>
<evidence type="ECO:0000256" key="10">
    <source>
        <dbReference type="ARBA" id="ARBA00023002"/>
    </source>
</evidence>
<dbReference type="PANTHER" id="PTHR48109:SF1">
    <property type="entry name" value="DIHYDROOROTATE DEHYDROGENASE (FUMARATE)"/>
    <property type="match status" value="1"/>
</dbReference>
<dbReference type="RefSeq" id="WP_102227923.1">
    <property type="nucleotide sequence ID" value="NZ_PNFY01000026.1"/>
</dbReference>
<comment type="catalytic activity">
    <reaction evidence="11">
        <text>(S)-dihydroorotate + A = orotate + AH2</text>
        <dbReference type="Rhea" id="RHEA:18073"/>
        <dbReference type="ChEBI" id="CHEBI:13193"/>
        <dbReference type="ChEBI" id="CHEBI:17499"/>
        <dbReference type="ChEBI" id="CHEBI:30839"/>
        <dbReference type="ChEBI" id="CHEBI:30864"/>
    </reaction>
</comment>
<evidence type="ECO:0000256" key="9">
    <source>
        <dbReference type="ARBA" id="ARBA00022975"/>
    </source>
</evidence>
<dbReference type="InterPro" id="IPR033888">
    <property type="entry name" value="DHOD_1B"/>
</dbReference>
<dbReference type="OrthoDB" id="9794954at2"/>
<dbReference type="NCBIfam" id="TIGR01037">
    <property type="entry name" value="pyrD_sub1_fam"/>
    <property type="match status" value="1"/>
</dbReference>
<reference evidence="13 14" key="1">
    <citation type="submission" date="2017-09" db="EMBL/GenBank/DDBJ databases">
        <title>Bacterial strain isolated from the female urinary microbiota.</title>
        <authorList>
            <person name="Thomas-White K."/>
            <person name="Kumar N."/>
            <person name="Forster S."/>
            <person name="Putonti C."/>
            <person name="Lawley T."/>
            <person name="Wolfe A.J."/>
        </authorList>
    </citation>
    <scope>NUCLEOTIDE SEQUENCE [LARGE SCALE GENOMIC DNA]</scope>
    <source>
        <strain evidence="13 14">UMB0852</strain>
    </source>
</reference>
<comment type="similarity">
    <text evidence="4 11">Belongs to the dihydroorotate dehydrogenase family. Type 1 subfamily.</text>
</comment>
<feature type="binding site" evidence="11">
    <location>
        <position position="20"/>
    </location>
    <ligand>
        <name>FMN</name>
        <dbReference type="ChEBI" id="CHEBI:58210"/>
    </ligand>
</feature>
<comment type="catalytic activity">
    <reaction evidence="1">
        <text>(S)-dihydroorotate + fumarate = orotate + succinate</text>
        <dbReference type="Rhea" id="RHEA:30059"/>
        <dbReference type="ChEBI" id="CHEBI:29806"/>
        <dbReference type="ChEBI" id="CHEBI:30031"/>
        <dbReference type="ChEBI" id="CHEBI:30839"/>
        <dbReference type="ChEBI" id="CHEBI:30864"/>
        <dbReference type="EC" id="1.3.98.1"/>
    </reaction>
</comment>
<dbReference type="GO" id="GO:0005737">
    <property type="term" value="C:cytoplasm"/>
    <property type="evidence" value="ECO:0007669"/>
    <property type="project" value="UniProtKB-SubCell"/>
</dbReference>
<keyword evidence="10 11" id="KW-0560">Oxidoreductase</keyword>
<feature type="binding site" evidence="11">
    <location>
        <position position="189"/>
    </location>
    <ligand>
        <name>FMN</name>
        <dbReference type="ChEBI" id="CHEBI:58210"/>
    </ligand>
</feature>
<evidence type="ECO:0000256" key="4">
    <source>
        <dbReference type="ARBA" id="ARBA00008008"/>
    </source>
</evidence>
<dbReference type="CDD" id="cd04740">
    <property type="entry name" value="DHOD_1B_like"/>
    <property type="match status" value="1"/>
</dbReference>
<dbReference type="SUPFAM" id="SSF51395">
    <property type="entry name" value="FMN-linked oxidoreductases"/>
    <property type="match status" value="1"/>
</dbReference>
<feature type="binding site" evidence="11">
    <location>
        <begin position="263"/>
        <end position="264"/>
    </location>
    <ligand>
        <name>FMN</name>
        <dbReference type="ChEBI" id="CHEBI:58210"/>
    </ligand>
</feature>
<dbReference type="InterPro" id="IPR024920">
    <property type="entry name" value="Dihydroorotate_DH_1"/>
</dbReference>
<protein>
    <recommendedName>
        <fullName evidence="11">Dihydroorotate dehydrogenase</fullName>
        <shortName evidence="11">DHOD</shortName>
        <shortName evidence="11">DHODase</shortName>
        <shortName evidence="11">DHOdehase</shortName>
        <ecNumber evidence="11">1.3.-.-</ecNumber>
    </recommendedName>
</protein>
<evidence type="ECO:0000259" key="12">
    <source>
        <dbReference type="Pfam" id="PF01180"/>
    </source>
</evidence>
<gene>
    <name evidence="11" type="primary">pyrD</name>
    <name evidence="13" type="ORF">CJ205_05955</name>
</gene>
<comment type="caution">
    <text evidence="13">The sequence shown here is derived from an EMBL/GenBank/DDBJ whole genome shotgun (WGS) entry which is preliminary data.</text>
</comment>
<dbReference type="GO" id="GO:0044205">
    <property type="term" value="P:'de novo' UMP biosynthetic process"/>
    <property type="evidence" value="ECO:0007669"/>
    <property type="project" value="UniProtKB-UniRule"/>
</dbReference>
<feature type="active site" description="Nucleophile" evidence="11">
    <location>
        <position position="128"/>
    </location>
</feature>
<comment type="pathway">
    <text evidence="3 11">Pyrimidine metabolism; UMP biosynthesis via de novo pathway.</text>
</comment>
<feature type="binding site" evidence="11">
    <location>
        <position position="163"/>
    </location>
    <ligand>
        <name>FMN</name>
        <dbReference type="ChEBI" id="CHEBI:58210"/>
    </ligand>
</feature>
<feature type="binding site" evidence="11">
    <location>
        <position position="44"/>
    </location>
    <ligand>
        <name>substrate</name>
    </ligand>
</feature>
<feature type="binding site" evidence="11">
    <location>
        <position position="215"/>
    </location>
    <ligand>
        <name>FMN</name>
        <dbReference type="ChEBI" id="CHEBI:58210"/>
    </ligand>
</feature>
<evidence type="ECO:0000313" key="14">
    <source>
        <dbReference type="Proteomes" id="UP000235682"/>
    </source>
</evidence>
<evidence type="ECO:0000256" key="8">
    <source>
        <dbReference type="ARBA" id="ARBA00022643"/>
    </source>
</evidence>
<keyword evidence="7 11" id="KW-0285">Flavoprotein</keyword>
<proteinExistence type="inferred from homology"/>
<evidence type="ECO:0000256" key="5">
    <source>
        <dbReference type="ARBA" id="ARBA00011738"/>
    </source>
</evidence>
<keyword evidence="8 11" id="KW-0288">FMN</keyword>
<dbReference type="GO" id="GO:0006207">
    <property type="term" value="P:'de novo' pyrimidine nucleobase biosynthetic process"/>
    <property type="evidence" value="ECO:0007669"/>
    <property type="project" value="InterPro"/>
</dbReference>
<evidence type="ECO:0000256" key="1">
    <source>
        <dbReference type="ARBA" id="ARBA00001694"/>
    </source>
</evidence>
<dbReference type="AlphaFoldDB" id="A0A2N6SM31"/>
<dbReference type="PANTHER" id="PTHR48109">
    <property type="entry name" value="DIHYDROOROTATE DEHYDROGENASE (QUINONE), MITOCHONDRIAL-RELATED"/>
    <property type="match status" value="1"/>
</dbReference>
<dbReference type="PROSITE" id="PS00912">
    <property type="entry name" value="DHODEHASE_2"/>
    <property type="match status" value="1"/>
</dbReference>
<dbReference type="STRING" id="84521.SAMN04487994_10657"/>
<feature type="binding site" evidence="11">
    <location>
        <begin position="241"/>
        <end position="242"/>
    </location>
    <ligand>
        <name>FMN</name>
        <dbReference type="ChEBI" id="CHEBI:58210"/>
    </ligand>
</feature>
<feature type="binding site" evidence="11">
    <location>
        <begin position="44"/>
        <end position="45"/>
    </location>
    <ligand>
        <name>FMN</name>
        <dbReference type="ChEBI" id="CHEBI:58210"/>
    </ligand>
</feature>
<keyword evidence="14" id="KW-1185">Reference proteome</keyword>
<feature type="binding site" evidence="11">
    <location>
        <begin position="190"/>
        <end position="191"/>
    </location>
    <ligand>
        <name>substrate</name>
    </ligand>
</feature>
<dbReference type="EMBL" id="PNHE01000024">
    <property type="protein sequence ID" value="PMC58123.1"/>
    <property type="molecule type" value="Genomic_DNA"/>
</dbReference>
<dbReference type="Gene3D" id="3.20.20.70">
    <property type="entry name" value="Aldolase class I"/>
    <property type="match status" value="1"/>
</dbReference>
<dbReference type="InterPro" id="IPR050074">
    <property type="entry name" value="DHO_dehydrogenase"/>
</dbReference>
<dbReference type="FunFam" id="3.20.20.70:FF:000027">
    <property type="entry name" value="Dihydropyrimidine dehydrogenase [NADP(+)]"/>
    <property type="match status" value="1"/>
</dbReference>
<keyword evidence="6 11" id="KW-0963">Cytoplasm</keyword>